<name>A0ABZ2Y951_9FIRM</name>
<dbReference type="InterPro" id="IPR007359">
    <property type="entry name" value="SigmaE_reg_RseC_MucC"/>
</dbReference>
<dbReference type="InterPro" id="IPR026268">
    <property type="entry name" value="RseC"/>
</dbReference>
<keyword evidence="3" id="KW-1185">Reference proteome</keyword>
<keyword evidence="1" id="KW-0812">Transmembrane</keyword>
<gene>
    <name evidence="2" type="ORF">QBE51_05690</name>
</gene>
<keyword evidence="1" id="KW-0472">Membrane</keyword>
<dbReference type="RefSeq" id="WP_341877978.1">
    <property type="nucleotide sequence ID" value="NZ_CP121687.1"/>
</dbReference>
<dbReference type="PIRSF" id="PIRSF004923">
    <property type="entry name" value="RseC"/>
    <property type="match status" value="1"/>
</dbReference>
<organism evidence="2 3">
    <name type="scientific">Defluviitalea saccharophila</name>
    <dbReference type="NCBI Taxonomy" id="879970"/>
    <lineage>
        <taxon>Bacteria</taxon>
        <taxon>Bacillati</taxon>
        <taxon>Bacillota</taxon>
        <taxon>Clostridia</taxon>
        <taxon>Lachnospirales</taxon>
        <taxon>Defluviitaleaceae</taxon>
        <taxon>Defluviitalea</taxon>
    </lineage>
</organism>
<dbReference type="PANTHER" id="PTHR35867:SF1">
    <property type="entry name" value="PROTEIN RSEC"/>
    <property type="match status" value="1"/>
</dbReference>
<dbReference type="EMBL" id="CP121687">
    <property type="protein sequence ID" value="WZL71014.1"/>
    <property type="molecule type" value="Genomic_DNA"/>
</dbReference>
<evidence type="ECO:0000256" key="1">
    <source>
        <dbReference type="SAM" id="Phobius"/>
    </source>
</evidence>
<sequence>MSERGKEIGKVIAIKDKYAIVSLVRNEACQKCGACSHGHKSEEMILEADNLCNAKVGDRVGIDLAYSDFLKATLIMYGLPLIALFLGFFAGYFGSNKLGYVSVQEPAGIIGAFLFMGITYLWIRLREEKWKNQNYRPAVVEIVEN</sequence>
<proteinExistence type="predicted"/>
<dbReference type="PANTHER" id="PTHR35867">
    <property type="entry name" value="PROTEIN RSEC"/>
    <property type="match status" value="1"/>
</dbReference>
<feature type="transmembrane region" description="Helical" evidence="1">
    <location>
        <begin position="106"/>
        <end position="123"/>
    </location>
</feature>
<evidence type="ECO:0000313" key="3">
    <source>
        <dbReference type="Proteomes" id="UP001486565"/>
    </source>
</evidence>
<accession>A0ABZ2Y951</accession>
<evidence type="ECO:0000313" key="2">
    <source>
        <dbReference type="EMBL" id="WZL71014.1"/>
    </source>
</evidence>
<dbReference type="Pfam" id="PF04246">
    <property type="entry name" value="RseC_MucC"/>
    <property type="match status" value="1"/>
</dbReference>
<dbReference type="Proteomes" id="UP001486565">
    <property type="component" value="Chromosome"/>
</dbReference>
<keyword evidence="1" id="KW-1133">Transmembrane helix</keyword>
<protein>
    <submittedName>
        <fullName evidence="2">SoxR reducing system RseC family protein</fullName>
    </submittedName>
</protein>
<reference evidence="2 3" key="1">
    <citation type="submission" date="2023-03" db="EMBL/GenBank/DDBJ databases">
        <title>Novel Species.</title>
        <authorList>
            <person name="Ma S."/>
        </authorList>
    </citation>
    <scope>NUCLEOTIDE SEQUENCE [LARGE SCALE GENOMIC DNA]</scope>
    <source>
        <strain evidence="2 3">LIND6LT2</strain>
    </source>
</reference>
<feature type="transmembrane region" description="Helical" evidence="1">
    <location>
        <begin position="74"/>
        <end position="94"/>
    </location>
</feature>